<evidence type="ECO:0000313" key="8">
    <source>
        <dbReference type="EMBL" id="GAA5135135.1"/>
    </source>
</evidence>
<keyword evidence="2" id="KW-0229">DNA integration</keyword>
<dbReference type="InterPro" id="IPR010998">
    <property type="entry name" value="Integrase_recombinase_N"/>
</dbReference>
<dbReference type="InterPro" id="IPR025166">
    <property type="entry name" value="Integrase_DNA_bind_dom"/>
</dbReference>
<dbReference type="InterPro" id="IPR011010">
    <property type="entry name" value="DNA_brk_join_enz"/>
</dbReference>
<dbReference type="Gene3D" id="3.30.160.390">
    <property type="entry name" value="Integrase, DNA-binding domain"/>
    <property type="match status" value="1"/>
</dbReference>
<reference evidence="9" key="1">
    <citation type="journal article" date="2019" name="Int. J. Syst. Evol. Microbiol.">
        <title>The Global Catalogue of Microorganisms (GCM) 10K type strain sequencing project: providing services to taxonomists for standard genome sequencing and annotation.</title>
        <authorList>
            <consortium name="The Broad Institute Genomics Platform"/>
            <consortium name="The Broad Institute Genome Sequencing Center for Infectious Disease"/>
            <person name="Wu L."/>
            <person name="Ma J."/>
        </authorList>
    </citation>
    <scope>NUCLEOTIDE SEQUENCE [LARGE SCALE GENOMIC DNA]</scope>
    <source>
        <strain evidence="9">JCM 18053</strain>
    </source>
</reference>
<dbReference type="Pfam" id="PF00589">
    <property type="entry name" value="Phage_integrase"/>
    <property type="match status" value="1"/>
</dbReference>
<comment type="caution">
    <text evidence="8">The sequence shown here is derived from an EMBL/GenBank/DDBJ whole genome shotgun (WGS) entry which is preliminary data.</text>
</comment>
<evidence type="ECO:0000256" key="3">
    <source>
        <dbReference type="ARBA" id="ARBA00023125"/>
    </source>
</evidence>
<proteinExistence type="inferred from homology"/>
<dbReference type="RefSeq" id="WP_345735066.1">
    <property type="nucleotide sequence ID" value="NZ_BAABIA010000002.1"/>
</dbReference>
<evidence type="ECO:0000256" key="4">
    <source>
        <dbReference type="ARBA" id="ARBA00023172"/>
    </source>
</evidence>
<feature type="domain" description="Core-binding (CB)" evidence="7">
    <location>
        <begin position="98"/>
        <end position="179"/>
    </location>
</feature>
<dbReference type="Pfam" id="PF13356">
    <property type="entry name" value="Arm-DNA-bind_3"/>
    <property type="match status" value="1"/>
</dbReference>
<dbReference type="InterPro" id="IPR050808">
    <property type="entry name" value="Phage_Integrase"/>
</dbReference>
<evidence type="ECO:0000256" key="5">
    <source>
        <dbReference type="PROSITE-ProRule" id="PRU01248"/>
    </source>
</evidence>
<sequence>MPLTNTAIRSAKPQSKPFKLSDGGGLFLLVQPNGSKWWRYKYRFGGKEKLLALGSYPEVSLAEVRELHYKARKALAAGIDPGEKKKEAKQRLRSKVESDFETVAREYHEQHLHEWNPRYARDVINRLETHLFPKFGKKPIADITSLDVLDALRVIEKAGALDMAQRMMQTCAQVFRYAVTTGRVERNPVTDLRGALKAPVRKHHAYLDANQLPEYLKKLEAYQGEPQTKLALRFLLLTFVRTTELRGALWKEISFENADWRIPAERMKMKDPHIVPLSRQAIAVLKELKKLTGHREHVFPNQNNPKTFMSENTMLYALYRMGYHSRTTGHGFRATASTILNENGFQPDLIERQLAHCERNKVRAAYNHAQYLPDRRKMMQWWADYLDEAAKKESPKKPPKP</sequence>
<protein>
    <submittedName>
        <fullName evidence="8">Tyrosine-type recombinase/integrase</fullName>
    </submittedName>
</protein>
<dbReference type="PROSITE" id="PS51900">
    <property type="entry name" value="CB"/>
    <property type="match status" value="1"/>
</dbReference>
<dbReference type="EMBL" id="BAABIA010000002">
    <property type="protein sequence ID" value="GAA5135135.1"/>
    <property type="molecule type" value="Genomic_DNA"/>
</dbReference>
<evidence type="ECO:0000259" key="7">
    <source>
        <dbReference type="PROSITE" id="PS51900"/>
    </source>
</evidence>
<evidence type="ECO:0000313" key="9">
    <source>
        <dbReference type="Proteomes" id="UP001499852"/>
    </source>
</evidence>
<keyword evidence="9" id="KW-1185">Reference proteome</keyword>
<dbReference type="InterPro" id="IPR002104">
    <property type="entry name" value="Integrase_catalytic"/>
</dbReference>
<evidence type="ECO:0000256" key="2">
    <source>
        <dbReference type="ARBA" id="ARBA00022908"/>
    </source>
</evidence>
<feature type="domain" description="Tyr recombinase" evidence="6">
    <location>
        <begin position="202"/>
        <end position="379"/>
    </location>
</feature>
<dbReference type="InterPro" id="IPR044068">
    <property type="entry name" value="CB"/>
</dbReference>
<dbReference type="PANTHER" id="PTHR30629:SF2">
    <property type="entry name" value="PROPHAGE INTEGRASE INTS-RELATED"/>
    <property type="match status" value="1"/>
</dbReference>
<dbReference type="PROSITE" id="PS51898">
    <property type="entry name" value="TYR_RECOMBINASE"/>
    <property type="match status" value="1"/>
</dbReference>
<name>A0ABP9NVV3_9BACT</name>
<dbReference type="Pfam" id="PF22022">
    <property type="entry name" value="Phage_int_M"/>
    <property type="match status" value="1"/>
</dbReference>
<dbReference type="SUPFAM" id="SSF56349">
    <property type="entry name" value="DNA breaking-rejoining enzymes"/>
    <property type="match status" value="1"/>
</dbReference>
<keyword evidence="3 5" id="KW-0238">DNA-binding</keyword>
<dbReference type="InterPro" id="IPR013762">
    <property type="entry name" value="Integrase-like_cat_sf"/>
</dbReference>
<dbReference type="Gene3D" id="1.10.443.10">
    <property type="entry name" value="Intergrase catalytic core"/>
    <property type="match status" value="1"/>
</dbReference>
<dbReference type="InterPro" id="IPR038488">
    <property type="entry name" value="Integrase_DNA-bd_sf"/>
</dbReference>
<dbReference type="CDD" id="cd00801">
    <property type="entry name" value="INT_P4_C"/>
    <property type="match status" value="1"/>
</dbReference>
<organism evidence="8 9">
    <name type="scientific">Prosthecobacter algae</name>
    <dbReference type="NCBI Taxonomy" id="1144682"/>
    <lineage>
        <taxon>Bacteria</taxon>
        <taxon>Pseudomonadati</taxon>
        <taxon>Verrucomicrobiota</taxon>
        <taxon>Verrucomicrobiia</taxon>
        <taxon>Verrucomicrobiales</taxon>
        <taxon>Verrucomicrobiaceae</taxon>
        <taxon>Prosthecobacter</taxon>
    </lineage>
</organism>
<evidence type="ECO:0000256" key="1">
    <source>
        <dbReference type="ARBA" id="ARBA00008857"/>
    </source>
</evidence>
<dbReference type="Proteomes" id="UP001499852">
    <property type="component" value="Unassembled WGS sequence"/>
</dbReference>
<accession>A0ABP9NVV3</accession>
<dbReference type="PANTHER" id="PTHR30629">
    <property type="entry name" value="PROPHAGE INTEGRASE"/>
    <property type="match status" value="1"/>
</dbReference>
<dbReference type="InterPro" id="IPR053876">
    <property type="entry name" value="Phage_int_M"/>
</dbReference>
<comment type="similarity">
    <text evidence="1">Belongs to the 'phage' integrase family.</text>
</comment>
<keyword evidence="4" id="KW-0233">DNA recombination</keyword>
<evidence type="ECO:0000259" key="6">
    <source>
        <dbReference type="PROSITE" id="PS51898"/>
    </source>
</evidence>
<gene>
    <name evidence="8" type="ORF">GCM10023213_07920</name>
</gene>
<dbReference type="Gene3D" id="1.10.150.130">
    <property type="match status" value="1"/>
</dbReference>